<name>A0A9Q8PFQ1_PASFU</name>
<reference evidence="2" key="1">
    <citation type="submission" date="2021-12" db="EMBL/GenBank/DDBJ databases">
        <authorList>
            <person name="Zaccaron A."/>
            <person name="Stergiopoulos I."/>
        </authorList>
    </citation>
    <scope>NUCLEOTIDE SEQUENCE</scope>
    <source>
        <strain evidence="2">Race5_Kim</strain>
    </source>
</reference>
<dbReference type="AlphaFoldDB" id="A0A9Q8PFQ1"/>
<dbReference type="Pfam" id="PF20150">
    <property type="entry name" value="2EXR"/>
    <property type="match status" value="1"/>
</dbReference>
<sequence length="154" mass="17016">MASTQTYIETPLVVDDDAGVTASMALSSLGESLRSAYPYMRTEALNNIVDHMKSELVSKITEQQPRMAASRARICFTDLPAEIRNNIYELVVIPQAGHTLLEIRTPRDATLSPRTYAKIPTLLATSRQVRNDASPIYYGNNGFIATFPYSATQS</sequence>
<dbReference type="PANTHER" id="PTHR42085:SF2">
    <property type="entry name" value="F-BOX DOMAIN-CONTAINING PROTEIN"/>
    <property type="match status" value="1"/>
</dbReference>
<reference evidence="2" key="2">
    <citation type="journal article" date="2022" name="Microb. Genom.">
        <title>A chromosome-scale genome assembly of the tomato pathogen Cladosporium fulvum reveals a compartmentalized genome architecture and the presence of a dispensable chromosome.</title>
        <authorList>
            <person name="Zaccaron A.Z."/>
            <person name="Chen L.H."/>
            <person name="Samaras A."/>
            <person name="Stergiopoulos I."/>
        </authorList>
    </citation>
    <scope>NUCLEOTIDE SEQUENCE</scope>
    <source>
        <strain evidence="2">Race5_Kim</strain>
    </source>
</reference>
<accession>A0A9Q8PFQ1</accession>
<dbReference type="OrthoDB" id="3650897at2759"/>
<feature type="domain" description="2EXR" evidence="1">
    <location>
        <begin position="75"/>
        <end position="134"/>
    </location>
</feature>
<proteinExistence type="predicted"/>
<dbReference type="EMBL" id="CP090171">
    <property type="protein sequence ID" value="UJO21643.1"/>
    <property type="molecule type" value="Genomic_DNA"/>
</dbReference>
<gene>
    <name evidence="2" type="ORF">CLAFUR5_09542</name>
</gene>
<protein>
    <recommendedName>
        <fullName evidence="1">2EXR domain-containing protein</fullName>
    </recommendedName>
</protein>
<dbReference type="InterPro" id="IPR038883">
    <property type="entry name" value="AN11006-like"/>
</dbReference>
<dbReference type="Proteomes" id="UP000756132">
    <property type="component" value="Chromosome 9"/>
</dbReference>
<keyword evidence="3" id="KW-1185">Reference proteome</keyword>
<dbReference type="InterPro" id="IPR045518">
    <property type="entry name" value="2EXR"/>
</dbReference>
<dbReference type="PANTHER" id="PTHR42085">
    <property type="entry name" value="F-BOX DOMAIN-CONTAINING PROTEIN"/>
    <property type="match status" value="1"/>
</dbReference>
<evidence type="ECO:0000259" key="1">
    <source>
        <dbReference type="Pfam" id="PF20150"/>
    </source>
</evidence>
<dbReference type="GeneID" id="71989420"/>
<evidence type="ECO:0000313" key="2">
    <source>
        <dbReference type="EMBL" id="UJO21643.1"/>
    </source>
</evidence>
<dbReference type="RefSeq" id="XP_047766009.1">
    <property type="nucleotide sequence ID" value="XM_047908690.1"/>
</dbReference>
<evidence type="ECO:0000313" key="3">
    <source>
        <dbReference type="Proteomes" id="UP000756132"/>
    </source>
</evidence>
<organism evidence="2 3">
    <name type="scientific">Passalora fulva</name>
    <name type="common">Tomato leaf mold</name>
    <name type="synonym">Cladosporium fulvum</name>
    <dbReference type="NCBI Taxonomy" id="5499"/>
    <lineage>
        <taxon>Eukaryota</taxon>
        <taxon>Fungi</taxon>
        <taxon>Dikarya</taxon>
        <taxon>Ascomycota</taxon>
        <taxon>Pezizomycotina</taxon>
        <taxon>Dothideomycetes</taxon>
        <taxon>Dothideomycetidae</taxon>
        <taxon>Mycosphaerellales</taxon>
        <taxon>Mycosphaerellaceae</taxon>
        <taxon>Fulvia</taxon>
    </lineage>
</organism>
<dbReference type="KEGG" id="ffu:CLAFUR5_09542"/>